<dbReference type="OrthoDB" id="7206787at2"/>
<dbReference type="AlphaFoldDB" id="A0A4Y9RUM6"/>
<proteinExistence type="predicted"/>
<organism evidence="2 3">
    <name type="scientific">Brevundimonas intermedia</name>
    <dbReference type="NCBI Taxonomy" id="74315"/>
    <lineage>
        <taxon>Bacteria</taxon>
        <taxon>Pseudomonadati</taxon>
        <taxon>Pseudomonadota</taxon>
        <taxon>Alphaproteobacteria</taxon>
        <taxon>Caulobacterales</taxon>
        <taxon>Caulobacteraceae</taxon>
        <taxon>Brevundimonas</taxon>
    </lineage>
</organism>
<sequence>MKPAEGKRVVMHQIKRGSRLSIGVLCGLLGGLVASCGESSDPVRADAHASSSVSSEGYGSSVEAQAPAPSAAAASTASPTSSRQACYLAVDGRVHVDGPCLVFPFGDGGYTLNAWSDGKPAQSHFAVVTTNGDGTATATWNADPDDTRAGDPLGAARFSEGCWVNDRVKICASER</sequence>
<protein>
    <submittedName>
        <fullName evidence="2">Uncharacterized protein</fullName>
    </submittedName>
</protein>
<feature type="compositionally biased region" description="Low complexity" evidence="1">
    <location>
        <begin position="50"/>
        <end position="64"/>
    </location>
</feature>
<dbReference type="EMBL" id="SPVH01000007">
    <property type="protein sequence ID" value="TFW10988.1"/>
    <property type="molecule type" value="Genomic_DNA"/>
</dbReference>
<evidence type="ECO:0000313" key="3">
    <source>
        <dbReference type="Proteomes" id="UP000298216"/>
    </source>
</evidence>
<feature type="region of interest" description="Disordered" evidence="1">
    <location>
        <begin position="44"/>
        <end position="64"/>
    </location>
</feature>
<reference evidence="2 3" key="1">
    <citation type="submission" date="2019-03" db="EMBL/GenBank/DDBJ databases">
        <title>Draft genome of Brevundimonas sp. a heavy metal resistant soil bacteria.</title>
        <authorList>
            <person name="Soto J."/>
        </authorList>
    </citation>
    <scope>NUCLEOTIDE SEQUENCE [LARGE SCALE GENOMIC DNA]</scope>
    <source>
        <strain evidence="2 3">B-10</strain>
    </source>
</reference>
<evidence type="ECO:0000256" key="1">
    <source>
        <dbReference type="SAM" id="MobiDB-lite"/>
    </source>
</evidence>
<gene>
    <name evidence="2" type="ORF">EGY25_14945</name>
</gene>
<evidence type="ECO:0000313" key="2">
    <source>
        <dbReference type="EMBL" id="TFW10988.1"/>
    </source>
</evidence>
<keyword evidence="3" id="KW-1185">Reference proteome</keyword>
<accession>A0A4Y9RUM6</accession>
<dbReference type="RefSeq" id="WP_135195816.1">
    <property type="nucleotide sequence ID" value="NZ_SPVH01000007.1"/>
</dbReference>
<comment type="caution">
    <text evidence="2">The sequence shown here is derived from an EMBL/GenBank/DDBJ whole genome shotgun (WGS) entry which is preliminary data.</text>
</comment>
<name>A0A4Y9RUM6_9CAUL</name>
<dbReference type="Proteomes" id="UP000298216">
    <property type="component" value="Unassembled WGS sequence"/>
</dbReference>